<evidence type="ECO:0000259" key="14">
    <source>
        <dbReference type="Pfam" id="PF01292"/>
    </source>
</evidence>
<accession>A0ABR6GRZ0</accession>
<dbReference type="PANTHER" id="PTHR30529:SF1">
    <property type="entry name" value="CYTOCHROME B561 HOMOLOG 2"/>
    <property type="match status" value="1"/>
</dbReference>
<evidence type="ECO:0000256" key="4">
    <source>
        <dbReference type="ARBA" id="ARBA00022475"/>
    </source>
</evidence>
<keyword evidence="4" id="KW-1003">Cell membrane</keyword>
<dbReference type="Pfam" id="PF01292">
    <property type="entry name" value="Ni_hydr_CYTB"/>
    <property type="match status" value="1"/>
</dbReference>
<keyword evidence="8" id="KW-0249">Electron transport</keyword>
<keyword evidence="3" id="KW-0813">Transport</keyword>
<evidence type="ECO:0000256" key="5">
    <source>
        <dbReference type="ARBA" id="ARBA00022617"/>
    </source>
</evidence>
<evidence type="ECO:0000256" key="2">
    <source>
        <dbReference type="ARBA" id="ARBA00004651"/>
    </source>
</evidence>
<dbReference type="PANTHER" id="PTHR30529">
    <property type="entry name" value="CYTOCHROME B561"/>
    <property type="match status" value="1"/>
</dbReference>
<evidence type="ECO:0000256" key="6">
    <source>
        <dbReference type="ARBA" id="ARBA00022692"/>
    </source>
</evidence>
<dbReference type="Proteomes" id="UP000574369">
    <property type="component" value="Unassembled WGS sequence"/>
</dbReference>
<evidence type="ECO:0000256" key="1">
    <source>
        <dbReference type="ARBA" id="ARBA00001970"/>
    </source>
</evidence>
<dbReference type="SUPFAM" id="SSF81342">
    <property type="entry name" value="Transmembrane di-heme cytochromes"/>
    <property type="match status" value="1"/>
</dbReference>
<name>A0ABR6GRZ0_9BURK</name>
<evidence type="ECO:0000256" key="7">
    <source>
        <dbReference type="ARBA" id="ARBA00022723"/>
    </source>
</evidence>
<reference evidence="15 16" key="1">
    <citation type="submission" date="2020-08" db="EMBL/GenBank/DDBJ databases">
        <title>Genomic Encyclopedia of Type Strains, Phase III (KMG-III): the genomes of soil and plant-associated and newly described type strains.</title>
        <authorList>
            <person name="Whitman W."/>
        </authorList>
    </citation>
    <scope>NUCLEOTIDE SEQUENCE [LARGE SCALE GENOMIC DNA]</scope>
    <source>
        <strain evidence="15 16">CECT 7247</strain>
    </source>
</reference>
<comment type="subcellular location">
    <subcellularLocation>
        <location evidence="2">Cell membrane</location>
        <topology evidence="2">Multi-pass membrane protein</topology>
    </subcellularLocation>
</comment>
<sequence>MQRPSAVREQPHELRLRRQGLTRMHIHAFPADRRRYPAFLRHAHWLSAALVLLAYLSIYGRDWLARGSPERLLVSQLHTLTGVLVLLLTVPRLLVRFQQTPPAIVPAPPLPQRLMAALAHVALFVYLLVQPLLGFATLMVSGKGMGFPLISWRLAGMAVPNETLAKALKEVHEWVGVFFLYVIGAHLLAALWHWRIRQDNALQRML</sequence>
<dbReference type="InterPro" id="IPR016174">
    <property type="entry name" value="Di-haem_cyt_TM"/>
</dbReference>
<keyword evidence="6 13" id="KW-0812">Transmembrane</keyword>
<gene>
    <name evidence="15" type="ORF">FHS28_001868</name>
</gene>
<keyword evidence="7" id="KW-0479">Metal-binding</keyword>
<dbReference type="InterPro" id="IPR011577">
    <property type="entry name" value="Cyt_b561_bac/Ni-Hgenase"/>
</dbReference>
<keyword evidence="10" id="KW-0408">Iron</keyword>
<evidence type="ECO:0000313" key="16">
    <source>
        <dbReference type="Proteomes" id="UP000574369"/>
    </source>
</evidence>
<feature type="domain" description="Cytochrome b561 bacterial/Ni-hydrogenase" evidence="14">
    <location>
        <begin position="35"/>
        <end position="206"/>
    </location>
</feature>
<evidence type="ECO:0000256" key="12">
    <source>
        <dbReference type="ARBA" id="ARBA00037975"/>
    </source>
</evidence>
<organism evidence="15 16">
    <name type="scientific">Roseateles terrae</name>
    <dbReference type="NCBI Taxonomy" id="431060"/>
    <lineage>
        <taxon>Bacteria</taxon>
        <taxon>Pseudomonadati</taxon>
        <taxon>Pseudomonadota</taxon>
        <taxon>Betaproteobacteria</taxon>
        <taxon>Burkholderiales</taxon>
        <taxon>Sphaerotilaceae</taxon>
        <taxon>Roseateles</taxon>
    </lineage>
</organism>
<dbReference type="EMBL" id="JACHXO010000003">
    <property type="protein sequence ID" value="MBB3194472.1"/>
    <property type="molecule type" value="Genomic_DNA"/>
</dbReference>
<evidence type="ECO:0000256" key="3">
    <source>
        <dbReference type="ARBA" id="ARBA00022448"/>
    </source>
</evidence>
<dbReference type="RefSeq" id="WP_184294458.1">
    <property type="nucleotide sequence ID" value="NZ_JACHXO010000003.1"/>
</dbReference>
<evidence type="ECO:0000256" key="8">
    <source>
        <dbReference type="ARBA" id="ARBA00022982"/>
    </source>
</evidence>
<feature type="transmembrane region" description="Helical" evidence="13">
    <location>
        <begin position="43"/>
        <end position="60"/>
    </location>
</feature>
<keyword evidence="9 13" id="KW-1133">Transmembrane helix</keyword>
<dbReference type="InterPro" id="IPR052168">
    <property type="entry name" value="Cytochrome_b561_oxidase"/>
</dbReference>
<evidence type="ECO:0000256" key="11">
    <source>
        <dbReference type="ARBA" id="ARBA00023136"/>
    </source>
</evidence>
<comment type="caution">
    <text evidence="15">The sequence shown here is derived from an EMBL/GenBank/DDBJ whole genome shotgun (WGS) entry which is preliminary data.</text>
</comment>
<keyword evidence="16" id="KW-1185">Reference proteome</keyword>
<evidence type="ECO:0000256" key="10">
    <source>
        <dbReference type="ARBA" id="ARBA00023004"/>
    </source>
</evidence>
<feature type="transmembrane region" description="Helical" evidence="13">
    <location>
        <begin position="116"/>
        <end position="140"/>
    </location>
</feature>
<evidence type="ECO:0000256" key="9">
    <source>
        <dbReference type="ARBA" id="ARBA00022989"/>
    </source>
</evidence>
<feature type="transmembrane region" description="Helical" evidence="13">
    <location>
        <begin position="72"/>
        <end position="95"/>
    </location>
</feature>
<feature type="transmembrane region" description="Helical" evidence="13">
    <location>
        <begin position="174"/>
        <end position="194"/>
    </location>
</feature>
<proteinExistence type="inferred from homology"/>
<evidence type="ECO:0000256" key="13">
    <source>
        <dbReference type="SAM" id="Phobius"/>
    </source>
</evidence>
<keyword evidence="5" id="KW-0349">Heme</keyword>
<keyword evidence="11 13" id="KW-0472">Membrane</keyword>
<comment type="similarity">
    <text evidence="12">Belongs to the cytochrome b561 family.</text>
</comment>
<comment type="cofactor">
    <cofactor evidence="1">
        <name>heme b</name>
        <dbReference type="ChEBI" id="CHEBI:60344"/>
    </cofactor>
</comment>
<evidence type="ECO:0000313" key="15">
    <source>
        <dbReference type="EMBL" id="MBB3194472.1"/>
    </source>
</evidence>
<protein>
    <submittedName>
        <fullName evidence="15">Cytochrome b561</fullName>
    </submittedName>
</protein>